<proteinExistence type="predicted"/>
<evidence type="ECO:0000256" key="4">
    <source>
        <dbReference type="ARBA" id="ARBA00022679"/>
    </source>
</evidence>
<comment type="subcellular location">
    <subcellularLocation>
        <location evidence="1">Cell membrane</location>
        <topology evidence="1">Multi-pass membrane protein</topology>
    </subcellularLocation>
</comment>
<dbReference type="Proteomes" id="UP000238415">
    <property type="component" value="Unassembled WGS sequence"/>
</dbReference>
<feature type="domain" description="Glycosyltransferase RgtA/B/C/D-like" evidence="9">
    <location>
        <begin position="177"/>
        <end position="316"/>
    </location>
</feature>
<feature type="transmembrane region" description="Helical" evidence="8">
    <location>
        <begin position="69"/>
        <end position="91"/>
    </location>
</feature>
<dbReference type="Pfam" id="PF13231">
    <property type="entry name" value="PMT_2"/>
    <property type="match status" value="1"/>
</dbReference>
<accession>A0A2T0ANT7</accession>
<keyword evidence="7 8" id="KW-0472">Membrane</keyword>
<dbReference type="RefSeq" id="WP_106005739.1">
    <property type="nucleotide sequence ID" value="NZ_CP136419.1"/>
</dbReference>
<feature type="transmembrane region" description="Helical" evidence="8">
    <location>
        <begin position="39"/>
        <end position="63"/>
    </location>
</feature>
<evidence type="ECO:0000256" key="1">
    <source>
        <dbReference type="ARBA" id="ARBA00004651"/>
    </source>
</evidence>
<evidence type="ECO:0000259" key="9">
    <source>
        <dbReference type="Pfam" id="PF13231"/>
    </source>
</evidence>
<feature type="transmembrane region" description="Helical" evidence="8">
    <location>
        <begin position="413"/>
        <end position="431"/>
    </location>
</feature>
<feature type="transmembrane region" description="Helical" evidence="8">
    <location>
        <begin position="6"/>
        <end position="27"/>
    </location>
</feature>
<keyword evidence="6 8" id="KW-1133">Transmembrane helix</keyword>
<dbReference type="GO" id="GO:0016763">
    <property type="term" value="F:pentosyltransferase activity"/>
    <property type="evidence" value="ECO:0007669"/>
    <property type="project" value="TreeGrafter"/>
</dbReference>
<feature type="transmembrane region" description="Helical" evidence="8">
    <location>
        <begin position="184"/>
        <end position="205"/>
    </location>
</feature>
<keyword evidence="3 10" id="KW-0328">Glycosyltransferase</keyword>
<gene>
    <name evidence="10" type="ORF">MOHU_17850</name>
</gene>
<dbReference type="GO" id="GO:0005886">
    <property type="term" value="C:plasma membrane"/>
    <property type="evidence" value="ECO:0007669"/>
    <property type="project" value="UniProtKB-SubCell"/>
</dbReference>
<feature type="transmembrane region" description="Helical" evidence="8">
    <location>
        <begin position="111"/>
        <end position="131"/>
    </location>
</feature>
<dbReference type="PANTHER" id="PTHR33908">
    <property type="entry name" value="MANNOSYLTRANSFERASE YKCB-RELATED"/>
    <property type="match status" value="1"/>
</dbReference>
<comment type="caution">
    <text evidence="10">The sequence shown here is derived from an EMBL/GenBank/DDBJ whole genome shotgun (WGS) entry which is preliminary data.</text>
</comment>
<evidence type="ECO:0000256" key="5">
    <source>
        <dbReference type="ARBA" id="ARBA00022692"/>
    </source>
</evidence>
<keyword evidence="11" id="KW-1185">Reference proteome</keyword>
<dbReference type="GO" id="GO:0009103">
    <property type="term" value="P:lipopolysaccharide biosynthetic process"/>
    <property type="evidence" value="ECO:0007669"/>
    <property type="project" value="UniProtKB-ARBA"/>
</dbReference>
<feature type="transmembrane region" description="Helical" evidence="8">
    <location>
        <begin position="466"/>
        <end position="484"/>
    </location>
</feature>
<feature type="transmembrane region" description="Helical" evidence="8">
    <location>
        <begin position="437"/>
        <end position="459"/>
    </location>
</feature>
<evidence type="ECO:0000313" key="10">
    <source>
        <dbReference type="EMBL" id="PRR70678.1"/>
    </source>
</evidence>
<sequence length="787" mass="89718">MIEFGLLHYIVITGLGLISYLLGRELLIKVKFASIWEEIVFSISLGLGSISYLVLTLGVLGLINRSNLLVIFLKLIAVSVLYPPIRTFWLYKLTAFQKRVGILKKKSGVKYLIFIFISIIVLLPIMLMPLYPPIAWDSIEYHLAVAKIYAHEHHIKPTPFLRFPFFPQTNEMLFTLMLIIFDDITAQLVQFLMMVLVAIALYSWGHRSFSSRVGLWATALWLGTPLVLWLGSSAYIDVGLTLFVTLAVYSLWNWLYSKEWNWLILAGVFVGFAASSKYSALVFLGLLGIIVFYISIRERRYLAPLVFVTIATAIAAPWYLRNFYYTGNPVFPFLSSLFGNNYLYTAEDLKALLYDLQHAHGIGRSLTALITLPWHLAFNQDVFIMEAPLSKTYFFAIPILLVFSIYSTKIRGILALILAYFLFWFFSAQILRYLLPIIPLLSLLTAAVVERFFLWLPFLQRWSVHSFITGIMAIFLVSPGWLYATHKVLEQGPVPVTQDQRDTYLARHLLSYPAYKFLNDLKGSKYTLYALYDENMAYFADGQFMGDWFGPARYSRISSKLADSQALYEELKTLGANYILINKQRSRLELPDDKFFQNHFKLIYARAYVLLFELSEKPLKRKLGPELLKNSGFENLEGEQPSSWQHVGKPAIDTSGLRSHSGFVAVRGEGAENVFYQTVPVKPGGLYLLSYYARANRQGQMARLQVNWSNAQGGFLKTDIELVEIGADWKQYEMTVTAPSQAAFATVYVSPHEQSSVWFDDLSFVEVTYTTEGKTSEASPLDTNFSS</sequence>
<evidence type="ECO:0000256" key="2">
    <source>
        <dbReference type="ARBA" id="ARBA00022475"/>
    </source>
</evidence>
<protein>
    <submittedName>
        <fullName evidence="10">Dolichyl-phosphate-mannose-protein mannosyltransferase</fullName>
    </submittedName>
</protein>
<keyword evidence="5 8" id="KW-0812">Transmembrane</keyword>
<dbReference type="AlphaFoldDB" id="A0A2T0ANT7"/>
<evidence type="ECO:0000313" key="11">
    <source>
        <dbReference type="Proteomes" id="UP000238415"/>
    </source>
</evidence>
<dbReference type="InterPro" id="IPR050297">
    <property type="entry name" value="LipidA_mod_glycosyltrf_83"/>
</dbReference>
<keyword evidence="4 10" id="KW-0808">Transferase</keyword>
<dbReference type="PANTHER" id="PTHR33908:SF11">
    <property type="entry name" value="MEMBRANE PROTEIN"/>
    <property type="match status" value="1"/>
</dbReference>
<evidence type="ECO:0000256" key="6">
    <source>
        <dbReference type="ARBA" id="ARBA00022989"/>
    </source>
</evidence>
<dbReference type="Gene3D" id="2.60.120.260">
    <property type="entry name" value="Galactose-binding domain-like"/>
    <property type="match status" value="1"/>
</dbReference>
<dbReference type="InterPro" id="IPR038731">
    <property type="entry name" value="RgtA/B/C-like"/>
</dbReference>
<feature type="transmembrane region" description="Helical" evidence="8">
    <location>
        <begin position="226"/>
        <end position="252"/>
    </location>
</feature>
<dbReference type="EMBL" id="PVXM01000046">
    <property type="protein sequence ID" value="PRR70678.1"/>
    <property type="molecule type" value="Genomic_DNA"/>
</dbReference>
<organism evidence="10 11">
    <name type="scientific">Neomoorella humiferrea</name>
    <dbReference type="NCBI Taxonomy" id="676965"/>
    <lineage>
        <taxon>Bacteria</taxon>
        <taxon>Bacillati</taxon>
        <taxon>Bacillota</taxon>
        <taxon>Clostridia</taxon>
        <taxon>Neomoorellales</taxon>
        <taxon>Neomoorellaceae</taxon>
        <taxon>Neomoorella</taxon>
    </lineage>
</organism>
<name>A0A2T0ANT7_9FIRM</name>
<evidence type="ECO:0000256" key="8">
    <source>
        <dbReference type="SAM" id="Phobius"/>
    </source>
</evidence>
<evidence type="ECO:0000256" key="3">
    <source>
        <dbReference type="ARBA" id="ARBA00022676"/>
    </source>
</evidence>
<dbReference type="SUPFAM" id="SSF49785">
    <property type="entry name" value="Galactose-binding domain-like"/>
    <property type="match status" value="1"/>
</dbReference>
<feature type="transmembrane region" description="Helical" evidence="8">
    <location>
        <begin position="382"/>
        <end position="406"/>
    </location>
</feature>
<feature type="transmembrane region" description="Helical" evidence="8">
    <location>
        <begin position="264"/>
        <end position="294"/>
    </location>
</feature>
<keyword evidence="2" id="KW-1003">Cell membrane</keyword>
<feature type="transmembrane region" description="Helical" evidence="8">
    <location>
        <begin position="301"/>
        <end position="320"/>
    </location>
</feature>
<evidence type="ECO:0000256" key="7">
    <source>
        <dbReference type="ARBA" id="ARBA00023136"/>
    </source>
</evidence>
<reference evidence="10 11" key="1">
    <citation type="submission" date="2018-03" db="EMBL/GenBank/DDBJ databases">
        <title>Genome sequence of Moorella humiferrea DSM 23265.</title>
        <authorList>
            <person name="Poehlein A."/>
            <person name="Daniel R."/>
        </authorList>
    </citation>
    <scope>NUCLEOTIDE SEQUENCE [LARGE SCALE GENOMIC DNA]</scope>
    <source>
        <strain evidence="10 11">DSM 23265</strain>
    </source>
</reference>
<dbReference type="OrthoDB" id="1640678at2"/>
<dbReference type="InterPro" id="IPR008979">
    <property type="entry name" value="Galactose-bd-like_sf"/>
</dbReference>